<protein>
    <submittedName>
        <fullName evidence="1">Uncharacterized protein</fullName>
    </submittedName>
</protein>
<name>A5C063_VITVI</name>
<gene>
    <name evidence="1" type="ORF">VITISV_029495</name>
</gene>
<sequence>MLRYVSLFWNPWRSEDGAGDPVVANGCAFHSLSIFNSKQKLLNAPPEKLLPAISTAFEVHRCLRCSHERHAHLTQDANLIRRKVDPQELLQIALQRLAQSKIISQRMPQTPISNPVSSNNSLQGSPVPISGYHSAPSALGITALLHDHAAPIDQAVY</sequence>
<evidence type="ECO:0000313" key="1">
    <source>
        <dbReference type="EMBL" id="CAN83775.1"/>
    </source>
</evidence>
<proteinExistence type="predicted"/>
<accession>A5C063</accession>
<dbReference type="EMBL" id="AM477444">
    <property type="protein sequence ID" value="CAN83775.1"/>
    <property type="molecule type" value="Genomic_DNA"/>
</dbReference>
<reference evidence="1" key="1">
    <citation type="journal article" date="2007" name="PLoS ONE">
        <title>The first genome sequence of an elite grapevine cultivar (Pinot noir Vitis vinifera L.): coping with a highly heterozygous genome.</title>
        <authorList>
            <person name="Velasco R."/>
            <person name="Zharkikh A."/>
            <person name="Troggio M."/>
            <person name="Cartwright D.A."/>
            <person name="Cestaro A."/>
            <person name="Pruss D."/>
            <person name="Pindo M."/>
            <person name="FitzGerald L.M."/>
            <person name="Vezzulli S."/>
            <person name="Reid J."/>
            <person name="Malacarne G."/>
            <person name="Iliev D."/>
            <person name="Coppola G."/>
            <person name="Wardell B."/>
            <person name="Micheletti D."/>
            <person name="Macalma T."/>
            <person name="Facci M."/>
            <person name="Mitchell J.T."/>
            <person name="Perazzolli M."/>
            <person name="Eldredge G."/>
            <person name="Gatto P."/>
            <person name="Oyzerski R."/>
            <person name="Moretto M."/>
            <person name="Gutin N."/>
            <person name="Stefanini M."/>
            <person name="Chen Y."/>
            <person name="Segala C."/>
            <person name="Davenport C."/>
            <person name="Dematte L."/>
            <person name="Mraz A."/>
            <person name="Battilana J."/>
            <person name="Stormo K."/>
            <person name="Costa F."/>
            <person name="Tao Q."/>
            <person name="Si-Ammour A."/>
            <person name="Harkins T."/>
            <person name="Lackey A."/>
            <person name="Perbost C."/>
            <person name="Taillon B."/>
            <person name="Stella A."/>
            <person name="Solovyev V."/>
            <person name="Fawcett J.A."/>
            <person name="Sterck L."/>
            <person name="Vandepoele K."/>
            <person name="Grando S.M."/>
            <person name="Toppo S."/>
            <person name="Moser C."/>
            <person name="Lanchbury J."/>
            <person name="Bogden R."/>
            <person name="Skolnick M."/>
            <person name="Sgaramella V."/>
            <person name="Bhatnagar S.K."/>
            <person name="Fontana P."/>
            <person name="Gutin A."/>
            <person name="Van de Peer Y."/>
            <person name="Salamini F."/>
            <person name="Viola R."/>
        </authorList>
    </citation>
    <scope>NUCLEOTIDE SEQUENCE</scope>
</reference>
<organism evidence="1">
    <name type="scientific">Vitis vinifera</name>
    <name type="common">Grape</name>
    <dbReference type="NCBI Taxonomy" id="29760"/>
    <lineage>
        <taxon>Eukaryota</taxon>
        <taxon>Viridiplantae</taxon>
        <taxon>Streptophyta</taxon>
        <taxon>Embryophyta</taxon>
        <taxon>Tracheophyta</taxon>
        <taxon>Spermatophyta</taxon>
        <taxon>Magnoliopsida</taxon>
        <taxon>eudicotyledons</taxon>
        <taxon>Gunneridae</taxon>
        <taxon>Pentapetalae</taxon>
        <taxon>rosids</taxon>
        <taxon>Vitales</taxon>
        <taxon>Vitaceae</taxon>
        <taxon>Viteae</taxon>
        <taxon>Vitis</taxon>
    </lineage>
</organism>
<dbReference type="AlphaFoldDB" id="A5C063"/>